<dbReference type="GO" id="GO:0034599">
    <property type="term" value="P:cellular response to oxidative stress"/>
    <property type="evidence" value="ECO:0007669"/>
    <property type="project" value="TreeGrafter"/>
</dbReference>
<name>A0A2V0PHJ4_9CHLO</name>
<dbReference type="PANTHER" id="PTHR45694">
    <property type="entry name" value="GLUTAREDOXIN 2"/>
    <property type="match status" value="1"/>
</dbReference>
<evidence type="ECO:0000313" key="6">
    <source>
        <dbReference type="Proteomes" id="UP000247498"/>
    </source>
</evidence>
<dbReference type="GO" id="GO:0005737">
    <property type="term" value="C:cytoplasm"/>
    <property type="evidence" value="ECO:0007669"/>
    <property type="project" value="TreeGrafter"/>
</dbReference>
<dbReference type="Proteomes" id="UP000247498">
    <property type="component" value="Unassembled WGS sequence"/>
</dbReference>
<comment type="caution">
    <text evidence="5">The sequence shown here is derived from an EMBL/GenBank/DDBJ whole genome shotgun (WGS) entry which is preliminary data.</text>
</comment>
<organism evidence="5 6">
    <name type="scientific">Raphidocelis subcapitata</name>
    <dbReference type="NCBI Taxonomy" id="307507"/>
    <lineage>
        <taxon>Eukaryota</taxon>
        <taxon>Viridiplantae</taxon>
        <taxon>Chlorophyta</taxon>
        <taxon>core chlorophytes</taxon>
        <taxon>Chlorophyceae</taxon>
        <taxon>CS clade</taxon>
        <taxon>Sphaeropleales</taxon>
        <taxon>Selenastraceae</taxon>
        <taxon>Raphidocelis</taxon>
    </lineage>
</organism>
<keyword evidence="6" id="KW-1185">Reference proteome</keyword>
<dbReference type="SUPFAM" id="SSF52833">
    <property type="entry name" value="Thioredoxin-like"/>
    <property type="match status" value="1"/>
</dbReference>
<dbReference type="OrthoDB" id="537420at2759"/>
<dbReference type="STRING" id="307507.A0A2V0PHJ4"/>
<dbReference type="InterPro" id="IPR002109">
    <property type="entry name" value="Glutaredoxin"/>
</dbReference>
<dbReference type="InParanoid" id="A0A2V0PHJ4"/>
<evidence type="ECO:0000256" key="2">
    <source>
        <dbReference type="ARBA" id="ARBA00023284"/>
    </source>
</evidence>
<sequence>MQLARIHRAAPVGAPARRAAAARSPTTTAPAPQRRSIVAAGFLEEAINAVTIAVKESPLNKGKKALAKLQAGDYDEAAVRAKLEGILTGTPVVMFSFSTCPFCNRAKALLNELGASYEAIELNEMGKDGMQLRAELAQMTDRTSMPSIWIQGSFVGGCNDGPGIMPLHKQGKLVPLLREAGALR</sequence>
<evidence type="ECO:0000313" key="5">
    <source>
        <dbReference type="EMBL" id="GBF97393.1"/>
    </source>
</evidence>
<keyword evidence="2" id="KW-0676">Redox-active center</keyword>
<accession>A0A2V0PHJ4</accession>
<dbReference type="InterPro" id="IPR014025">
    <property type="entry name" value="Glutaredoxin_subgr"/>
</dbReference>
<dbReference type="PANTHER" id="PTHR45694:SF18">
    <property type="entry name" value="GLUTAREDOXIN-1-RELATED"/>
    <property type="match status" value="1"/>
</dbReference>
<dbReference type="AlphaFoldDB" id="A0A2V0PHJ4"/>
<evidence type="ECO:0000256" key="1">
    <source>
        <dbReference type="ARBA" id="ARBA00023157"/>
    </source>
</evidence>
<evidence type="ECO:0000259" key="4">
    <source>
        <dbReference type="Pfam" id="PF00462"/>
    </source>
</evidence>
<gene>
    <name evidence="5" type="ORF">Rsub_09558</name>
</gene>
<dbReference type="PROSITE" id="PS51354">
    <property type="entry name" value="GLUTAREDOXIN_2"/>
    <property type="match status" value="1"/>
</dbReference>
<reference evidence="5 6" key="1">
    <citation type="journal article" date="2018" name="Sci. Rep.">
        <title>Raphidocelis subcapitata (=Pseudokirchneriella subcapitata) provides an insight into genome evolution and environmental adaptations in the Sphaeropleales.</title>
        <authorList>
            <person name="Suzuki S."/>
            <person name="Yamaguchi H."/>
            <person name="Nakajima N."/>
            <person name="Kawachi M."/>
        </authorList>
    </citation>
    <scope>NUCLEOTIDE SEQUENCE [LARGE SCALE GENOMIC DNA]</scope>
    <source>
        <strain evidence="5 6">NIES-35</strain>
    </source>
</reference>
<evidence type="ECO:0000256" key="3">
    <source>
        <dbReference type="SAM" id="MobiDB-lite"/>
    </source>
</evidence>
<dbReference type="FunCoup" id="A0A2V0PHJ4">
    <property type="interactions" value="776"/>
</dbReference>
<proteinExistence type="predicted"/>
<dbReference type="EMBL" id="BDRX01000098">
    <property type="protein sequence ID" value="GBF97393.1"/>
    <property type="molecule type" value="Genomic_DNA"/>
</dbReference>
<dbReference type="InterPro" id="IPR036249">
    <property type="entry name" value="Thioredoxin-like_sf"/>
</dbReference>
<dbReference type="Gene3D" id="3.40.30.10">
    <property type="entry name" value="Glutaredoxin"/>
    <property type="match status" value="1"/>
</dbReference>
<protein>
    <recommendedName>
        <fullName evidence="4">Glutaredoxin domain-containing protein</fullName>
    </recommendedName>
</protein>
<feature type="compositionally biased region" description="Low complexity" evidence="3">
    <location>
        <begin position="9"/>
        <end position="33"/>
    </location>
</feature>
<feature type="domain" description="Glutaredoxin" evidence="4">
    <location>
        <begin position="92"/>
        <end position="155"/>
    </location>
</feature>
<dbReference type="InterPro" id="IPR011767">
    <property type="entry name" value="GLR_AS"/>
</dbReference>
<dbReference type="GO" id="GO:0015038">
    <property type="term" value="F:glutathione disulfide oxidoreductase activity"/>
    <property type="evidence" value="ECO:0007669"/>
    <property type="project" value="TreeGrafter"/>
</dbReference>
<dbReference type="PRINTS" id="PR00160">
    <property type="entry name" value="GLUTAREDOXIN"/>
</dbReference>
<dbReference type="PROSITE" id="PS00195">
    <property type="entry name" value="GLUTAREDOXIN_1"/>
    <property type="match status" value="1"/>
</dbReference>
<keyword evidence="1" id="KW-1015">Disulfide bond</keyword>
<feature type="region of interest" description="Disordered" evidence="3">
    <location>
        <begin position="1"/>
        <end position="33"/>
    </location>
</feature>
<dbReference type="Pfam" id="PF00462">
    <property type="entry name" value="Glutaredoxin"/>
    <property type="match status" value="1"/>
</dbReference>
<dbReference type="CDD" id="cd03419">
    <property type="entry name" value="GRX_GRXh_1_2_like"/>
    <property type="match status" value="1"/>
</dbReference>